<evidence type="ECO:0000313" key="2">
    <source>
        <dbReference type="EMBL" id="QHE62263.1"/>
    </source>
</evidence>
<dbReference type="PROSITE" id="PS50943">
    <property type="entry name" value="HTH_CROC1"/>
    <property type="match status" value="1"/>
</dbReference>
<name>A0A6I6UT65_9BACI</name>
<evidence type="ECO:0000313" key="3">
    <source>
        <dbReference type="Proteomes" id="UP000465062"/>
    </source>
</evidence>
<dbReference type="Proteomes" id="UP000465062">
    <property type="component" value="Chromosome"/>
</dbReference>
<dbReference type="RefSeq" id="WP_159362269.1">
    <property type="nucleotide sequence ID" value="NZ_CP047394.1"/>
</dbReference>
<dbReference type="InterPro" id="IPR010982">
    <property type="entry name" value="Lambda_DNA-bd_dom_sf"/>
</dbReference>
<dbReference type="InterPro" id="IPR001387">
    <property type="entry name" value="Cro/C1-type_HTH"/>
</dbReference>
<dbReference type="GO" id="GO:0003677">
    <property type="term" value="F:DNA binding"/>
    <property type="evidence" value="ECO:0007669"/>
    <property type="project" value="InterPro"/>
</dbReference>
<dbReference type="SMART" id="SM00530">
    <property type="entry name" value="HTH_XRE"/>
    <property type="match status" value="1"/>
</dbReference>
<organism evidence="2 3">
    <name type="scientific">Rossellomorea vietnamensis</name>
    <dbReference type="NCBI Taxonomy" id="218284"/>
    <lineage>
        <taxon>Bacteria</taxon>
        <taxon>Bacillati</taxon>
        <taxon>Bacillota</taxon>
        <taxon>Bacilli</taxon>
        <taxon>Bacillales</taxon>
        <taxon>Bacillaceae</taxon>
        <taxon>Rossellomorea</taxon>
    </lineage>
</organism>
<feature type="domain" description="HTH cro/C1-type" evidence="1">
    <location>
        <begin position="6"/>
        <end position="60"/>
    </location>
</feature>
<dbReference type="AlphaFoldDB" id="A0A6I6UT65"/>
<accession>A0A6I6UT65</accession>
<sequence>MEGFVVKALRTNLGLNQADFAREVGVSQQMISLIESDKMPISERLKQRIIYRFNVKPEEIEAIRNLKIMRTFESE</sequence>
<reference evidence="2 3" key="1">
    <citation type="submission" date="2019-06" db="EMBL/GenBank/DDBJ databases">
        <title>An operon consisting of a P-type ATPase gene and a transcriptional regular gene given the different cadmium resistance in Bacillus vietamensis 151-6 and Bacillus marisflavi 151-25.</title>
        <authorList>
            <person name="Yu X."/>
        </authorList>
    </citation>
    <scope>NUCLEOTIDE SEQUENCE [LARGE SCALE GENOMIC DNA]</scope>
    <source>
        <strain evidence="2 3">151-6</strain>
    </source>
</reference>
<dbReference type="SUPFAM" id="SSF47413">
    <property type="entry name" value="lambda repressor-like DNA-binding domains"/>
    <property type="match status" value="1"/>
</dbReference>
<dbReference type="CDD" id="cd00093">
    <property type="entry name" value="HTH_XRE"/>
    <property type="match status" value="1"/>
</dbReference>
<dbReference type="Pfam" id="PF01381">
    <property type="entry name" value="HTH_3"/>
    <property type="match status" value="1"/>
</dbReference>
<dbReference type="KEGG" id="bvq:FHE72_15510"/>
<dbReference type="EMBL" id="CP047394">
    <property type="protein sequence ID" value="QHE62263.1"/>
    <property type="molecule type" value="Genomic_DNA"/>
</dbReference>
<proteinExistence type="predicted"/>
<evidence type="ECO:0000259" key="1">
    <source>
        <dbReference type="PROSITE" id="PS50943"/>
    </source>
</evidence>
<gene>
    <name evidence="2" type="ORF">FHE72_15510</name>
</gene>
<dbReference type="Gene3D" id="1.10.260.40">
    <property type="entry name" value="lambda repressor-like DNA-binding domains"/>
    <property type="match status" value="1"/>
</dbReference>
<protein>
    <submittedName>
        <fullName evidence="2">Helix-turn-helix domain-containing protein</fullName>
    </submittedName>
</protein>